<dbReference type="Proteomes" id="UP000887116">
    <property type="component" value="Unassembled WGS sequence"/>
</dbReference>
<dbReference type="EMBL" id="BMAO01033201">
    <property type="protein sequence ID" value="GFQ87714.1"/>
    <property type="molecule type" value="Genomic_DNA"/>
</dbReference>
<evidence type="ECO:0000313" key="2">
    <source>
        <dbReference type="EMBL" id="GFQ87714.1"/>
    </source>
</evidence>
<sequence>MKDVFGFSTSENSKKQQTQSTSFDSWIFGFFVYDDAWPDLPYGYTLGGGKRDNFPRLLLDRSSPLYNVVYYHITCYTAVVSRDFLQDIFLRKSQKTLKEFLDSRILVEGSSI</sequence>
<evidence type="ECO:0000256" key="1">
    <source>
        <dbReference type="SAM" id="MobiDB-lite"/>
    </source>
</evidence>
<keyword evidence="3" id="KW-1185">Reference proteome</keyword>
<comment type="caution">
    <text evidence="2">The sequence shown here is derived from an EMBL/GenBank/DDBJ whole genome shotgun (WGS) entry which is preliminary data.</text>
</comment>
<feature type="compositionally biased region" description="Polar residues" evidence="1">
    <location>
        <begin position="7"/>
        <end position="21"/>
    </location>
</feature>
<reference evidence="2" key="1">
    <citation type="submission" date="2020-07" db="EMBL/GenBank/DDBJ databases">
        <title>Multicomponent nature underlies the extraordinary mechanical properties of spider dragline silk.</title>
        <authorList>
            <person name="Kono N."/>
            <person name="Nakamura H."/>
            <person name="Mori M."/>
            <person name="Yoshida Y."/>
            <person name="Ohtoshi R."/>
            <person name="Malay A.D."/>
            <person name="Moran D.A.P."/>
            <person name="Tomita M."/>
            <person name="Numata K."/>
            <person name="Arakawa K."/>
        </authorList>
    </citation>
    <scope>NUCLEOTIDE SEQUENCE</scope>
</reference>
<dbReference type="AlphaFoldDB" id="A0A8X6HJB2"/>
<accession>A0A8X6HJB2</accession>
<proteinExistence type="predicted"/>
<evidence type="ECO:0000313" key="3">
    <source>
        <dbReference type="Proteomes" id="UP000887116"/>
    </source>
</evidence>
<gene>
    <name evidence="2" type="ORF">TNCT_310891</name>
</gene>
<name>A0A8X6HJB2_TRICU</name>
<protein>
    <submittedName>
        <fullName evidence="2">Uncharacterized protein</fullName>
    </submittedName>
</protein>
<organism evidence="2 3">
    <name type="scientific">Trichonephila clavata</name>
    <name type="common">Joro spider</name>
    <name type="synonym">Nephila clavata</name>
    <dbReference type="NCBI Taxonomy" id="2740835"/>
    <lineage>
        <taxon>Eukaryota</taxon>
        <taxon>Metazoa</taxon>
        <taxon>Ecdysozoa</taxon>
        <taxon>Arthropoda</taxon>
        <taxon>Chelicerata</taxon>
        <taxon>Arachnida</taxon>
        <taxon>Araneae</taxon>
        <taxon>Araneomorphae</taxon>
        <taxon>Entelegynae</taxon>
        <taxon>Araneoidea</taxon>
        <taxon>Nephilidae</taxon>
        <taxon>Trichonephila</taxon>
    </lineage>
</organism>
<feature type="region of interest" description="Disordered" evidence="1">
    <location>
        <begin position="1"/>
        <end position="21"/>
    </location>
</feature>